<dbReference type="Proteomes" id="UP000184105">
    <property type="component" value="Unassembled WGS sequence"/>
</dbReference>
<sequence length="226" mass="26149">MKKKILLSLFFTLTTLSIHAQDVTYHGSKHYRIKVNQFKQEGPLPDNAIVMLGDSHSEYGKDWNRFFPNARKIINRGIIGDDSRGISKRLDQILPYHPSKIFFECGTNDLSHGWSVERSFQGIISIIDTILKTCPNTKLYVQSLLPFNENVGVWKLLKGKEDMIIQLNERLKDYCKHKKLVFIDLYHPLLGTQAKTMHPAYCRDGLHLTNKGYEVWANTIHSYINE</sequence>
<dbReference type="Gene3D" id="3.40.50.1110">
    <property type="entry name" value="SGNH hydrolase"/>
    <property type="match status" value="1"/>
</dbReference>
<dbReference type="PANTHER" id="PTHR30383:SF5">
    <property type="entry name" value="SGNH HYDROLASE-TYPE ESTERASE DOMAIN-CONTAINING PROTEIN"/>
    <property type="match status" value="1"/>
</dbReference>
<dbReference type="AlphaFoldDB" id="A0AAX2F1C5"/>
<evidence type="ECO:0000259" key="2">
    <source>
        <dbReference type="Pfam" id="PF13472"/>
    </source>
</evidence>
<organism evidence="3 4">
    <name type="scientific">Prevotella scopos JCM 17725</name>
    <dbReference type="NCBI Taxonomy" id="1236518"/>
    <lineage>
        <taxon>Bacteria</taxon>
        <taxon>Pseudomonadati</taxon>
        <taxon>Bacteroidota</taxon>
        <taxon>Bacteroidia</taxon>
        <taxon>Bacteroidales</taxon>
        <taxon>Prevotellaceae</taxon>
        <taxon>Prevotella</taxon>
    </lineage>
</organism>
<proteinExistence type="predicted"/>
<dbReference type="InterPro" id="IPR013830">
    <property type="entry name" value="SGNH_hydro"/>
</dbReference>
<keyword evidence="1" id="KW-0732">Signal</keyword>
<reference evidence="3 4" key="1">
    <citation type="submission" date="2016-11" db="EMBL/GenBank/DDBJ databases">
        <authorList>
            <person name="Varghese N."/>
            <person name="Submissions S."/>
        </authorList>
    </citation>
    <scope>NUCLEOTIDE SEQUENCE [LARGE SCALE GENOMIC DNA]</scope>
    <source>
        <strain evidence="3 4">DSM 22613</strain>
    </source>
</reference>
<feature type="chain" id="PRO_5043746429" evidence="1">
    <location>
        <begin position="21"/>
        <end position="226"/>
    </location>
</feature>
<dbReference type="RefSeq" id="WP_025838566.1">
    <property type="nucleotide sequence ID" value="NZ_BAKP01000022.1"/>
</dbReference>
<protein>
    <submittedName>
        <fullName evidence="3">Lysophospholipase L1</fullName>
    </submittedName>
</protein>
<feature type="domain" description="SGNH hydrolase-type esterase" evidence="2">
    <location>
        <begin position="59"/>
        <end position="215"/>
    </location>
</feature>
<dbReference type="PANTHER" id="PTHR30383">
    <property type="entry name" value="THIOESTERASE 1/PROTEASE 1/LYSOPHOSPHOLIPASE L1"/>
    <property type="match status" value="1"/>
</dbReference>
<dbReference type="GO" id="GO:0004622">
    <property type="term" value="F:phosphatidylcholine lysophospholipase activity"/>
    <property type="evidence" value="ECO:0007669"/>
    <property type="project" value="TreeGrafter"/>
</dbReference>
<gene>
    <name evidence="3" type="ORF">SAMN05444364_10260</name>
</gene>
<dbReference type="InterPro" id="IPR051532">
    <property type="entry name" value="Ester_Hydrolysis_Enzymes"/>
</dbReference>
<dbReference type="EMBL" id="FQWA01000002">
    <property type="protein sequence ID" value="SHF58864.1"/>
    <property type="molecule type" value="Genomic_DNA"/>
</dbReference>
<dbReference type="SUPFAM" id="SSF52266">
    <property type="entry name" value="SGNH hydrolase"/>
    <property type="match status" value="1"/>
</dbReference>
<keyword evidence="4" id="KW-1185">Reference proteome</keyword>
<dbReference type="Pfam" id="PF13472">
    <property type="entry name" value="Lipase_GDSL_2"/>
    <property type="match status" value="1"/>
</dbReference>
<comment type="caution">
    <text evidence="3">The sequence shown here is derived from an EMBL/GenBank/DDBJ whole genome shotgun (WGS) entry which is preliminary data.</text>
</comment>
<evidence type="ECO:0000313" key="4">
    <source>
        <dbReference type="Proteomes" id="UP000184105"/>
    </source>
</evidence>
<feature type="signal peptide" evidence="1">
    <location>
        <begin position="1"/>
        <end position="20"/>
    </location>
</feature>
<accession>A0AAX2F1C5</accession>
<evidence type="ECO:0000313" key="3">
    <source>
        <dbReference type="EMBL" id="SHF58864.1"/>
    </source>
</evidence>
<name>A0AAX2F1C5_9BACT</name>
<dbReference type="InterPro" id="IPR036514">
    <property type="entry name" value="SGNH_hydro_sf"/>
</dbReference>
<evidence type="ECO:0000256" key="1">
    <source>
        <dbReference type="SAM" id="SignalP"/>
    </source>
</evidence>